<dbReference type="PANTHER" id="PTHR34385">
    <property type="entry name" value="D-ALANYL-D-ALANINE CARBOXYPEPTIDASE"/>
    <property type="match status" value="1"/>
</dbReference>
<dbReference type="Proteomes" id="UP000199163">
    <property type="component" value="Unassembled WGS sequence"/>
</dbReference>
<name>A0A1G8IPA7_9BACI</name>
<dbReference type="InterPro" id="IPR039561">
    <property type="entry name" value="Peptidase_M15C"/>
</dbReference>
<evidence type="ECO:0000259" key="1">
    <source>
        <dbReference type="Pfam" id="PF13539"/>
    </source>
</evidence>
<dbReference type="RefSeq" id="WP_091275871.1">
    <property type="nucleotide sequence ID" value="NZ_FNDK01000025.1"/>
</dbReference>
<sequence length="176" mass="20043">MNSSWDLMLLVLFGTGIIFVWPQEEPIVTPKEAVELNELHPVVDEKKQELIQRAEAQGISVVITEGYRSHEEQDGLYAQGREEPGSIVTNAKGGESYHNYGLAIDFAIEKPNGEITWDIDYDGNHNGRSDWEDVSKIAKELGFEWGGDWPGFRDYSHLQLETDVSMYELQQAEKQR</sequence>
<gene>
    <name evidence="2" type="ORF">SAMN05192534_1259</name>
</gene>
<dbReference type="PANTHER" id="PTHR34385:SF1">
    <property type="entry name" value="PEPTIDOGLYCAN L-ALANYL-D-GLUTAMATE ENDOPEPTIDASE CWLK"/>
    <property type="match status" value="1"/>
</dbReference>
<proteinExistence type="predicted"/>
<evidence type="ECO:0000313" key="2">
    <source>
        <dbReference type="EMBL" id="SDI20755.1"/>
    </source>
</evidence>
<accession>A0A1G8IPA7</accession>
<dbReference type="AlphaFoldDB" id="A0A1G8IPA7"/>
<protein>
    <submittedName>
        <fullName evidence="2">Peptidoglycan L-alanyl-D-glutamate endopeptidase CwlK</fullName>
    </submittedName>
</protein>
<dbReference type="Pfam" id="PF13539">
    <property type="entry name" value="Peptidase_M15_4"/>
    <property type="match status" value="1"/>
</dbReference>
<dbReference type="GO" id="GO:0008233">
    <property type="term" value="F:peptidase activity"/>
    <property type="evidence" value="ECO:0007669"/>
    <property type="project" value="InterPro"/>
</dbReference>
<dbReference type="OrthoDB" id="9799970at2"/>
<dbReference type="SUPFAM" id="SSF55166">
    <property type="entry name" value="Hedgehog/DD-peptidase"/>
    <property type="match status" value="1"/>
</dbReference>
<evidence type="ECO:0000313" key="3">
    <source>
        <dbReference type="Proteomes" id="UP000199163"/>
    </source>
</evidence>
<keyword evidence="3" id="KW-1185">Reference proteome</keyword>
<feature type="domain" description="Peptidase M15C" evidence="1">
    <location>
        <begin position="90"/>
        <end position="159"/>
    </location>
</feature>
<organism evidence="2 3">
    <name type="scientific">Alteribacillus persepolensis</name>
    <dbReference type="NCBI Taxonomy" id="568899"/>
    <lineage>
        <taxon>Bacteria</taxon>
        <taxon>Bacillati</taxon>
        <taxon>Bacillota</taxon>
        <taxon>Bacilli</taxon>
        <taxon>Bacillales</taxon>
        <taxon>Bacillaceae</taxon>
        <taxon>Alteribacillus</taxon>
    </lineage>
</organism>
<dbReference type="InterPro" id="IPR009045">
    <property type="entry name" value="Zn_M74/Hedgehog-like"/>
</dbReference>
<dbReference type="InterPro" id="IPR052179">
    <property type="entry name" value="DD-CPase-like"/>
</dbReference>
<dbReference type="CDD" id="cd14845">
    <property type="entry name" value="L-Ala-D-Glu_peptidase_like"/>
    <property type="match status" value="1"/>
</dbReference>
<dbReference type="EMBL" id="FNDK01000025">
    <property type="protein sequence ID" value="SDI20755.1"/>
    <property type="molecule type" value="Genomic_DNA"/>
</dbReference>
<dbReference type="STRING" id="568899.SAMN05192534_1259"/>
<dbReference type="Gene3D" id="3.30.1380.10">
    <property type="match status" value="1"/>
</dbReference>
<reference evidence="3" key="1">
    <citation type="submission" date="2016-10" db="EMBL/GenBank/DDBJ databases">
        <authorList>
            <person name="Varghese N."/>
            <person name="Submissions S."/>
        </authorList>
    </citation>
    <scope>NUCLEOTIDE SEQUENCE [LARGE SCALE GENOMIC DNA]</scope>
    <source>
        <strain evidence="3">DSM 21632</strain>
    </source>
</reference>